<dbReference type="RefSeq" id="XP_053019682.1">
    <property type="nucleotide sequence ID" value="XM_053168476.1"/>
</dbReference>
<name>A0ABY7CI25_9BASI</name>
<accession>A0ABY7CI25</accession>
<dbReference type="InterPro" id="IPR003265">
    <property type="entry name" value="HhH-GPD_domain"/>
</dbReference>
<dbReference type="Gene3D" id="1.10.1670.10">
    <property type="entry name" value="Helix-hairpin-Helix base-excision DNA repair enzymes (C-terminal)"/>
    <property type="match status" value="1"/>
</dbReference>
<dbReference type="Proteomes" id="UP001164743">
    <property type="component" value="Chromosome 4A"/>
</dbReference>
<evidence type="ECO:0000313" key="4">
    <source>
        <dbReference type="Proteomes" id="UP001164743"/>
    </source>
</evidence>
<protein>
    <recommendedName>
        <fullName evidence="2">HhH-GPD domain-containing protein</fullName>
    </recommendedName>
</protein>
<reference evidence="3" key="1">
    <citation type="submission" date="2022-10" db="EMBL/GenBank/DDBJ databases">
        <title>Puccinia triticina Genome sequencing and assembly.</title>
        <authorList>
            <person name="Li C."/>
        </authorList>
    </citation>
    <scope>NUCLEOTIDE SEQUENCE</scope>
    <source>
        <strain evidence="3">Pt15</strain>
    </source>
</reference>
<dbReference type="SMART" id="SM00478">
    <property type="entry name" value="ENDO3c"/>
    <property type="match status" value="1"/>
</dbReference>
<organism evidence="3 4">
    <name type="scientific">Puccinia triticina</name>
    <dbReference type="NCBI Taxonomy" id="208348"/>
    <lineage>
        <taxon>Eukaryota</taxon>
        <taxon>Fungi</taxon>
        <taxon>Dikarya</taxon>
        <taxon>Basidiomycota</taxon>
        <taxon>Pucciniomycotina</taxon>
        <taxon>Pucciniomycetes</taxon>
        <taxon>Pucciniales</taxon>
        <taxon>Pucciniaceae</taxon>
        <taxon>Puccinia</taxon>
    </lineage>
</organism>
<evidence type="ECO:0000256" key="1">
    <source>
        <dbReference type="SAM" id="MobiDB-lite"/>
    </source>
</evidence>
<dbReference type="EMBL" id="CP110424">
    <property type="protein sequence ID" value="WAQ84127.1"/>
    <property type="molecule type" value="Genomic_DNA"/>
</dbReference>
<dbReference type="PANTHER" id="PTHR47203">
    <property type="match status" value="1"/>
</dbReference>
<dbReference type="SUPFAM" id="SSF48150">
    <property type="entry name" value="DNA-glycosylase"/>
    <property type="match status" value="1"/>
</dbReference>
<dbReference type="GeneID" id="77809371"/>
<dbReference type="InterPro" id="IPR023170">
    <property type="entry name" value="HhH_base_excis_C"/>
</dbReference>
<gene>
    <name evidence="3" type="ORF">PtA15_4A578</name>
</gene>
<sequence>MSPQAHKQIIILSHNVSFQLSNHHHSPMTSEYRGTDYSHPVALRHEPYKSARSEAMEKPVLACSSERHISKPTSSDCRQVCSLLAGVHGGMPARPERLMGATEKGDRGSSRTLATECGEVGEVLDGLVRTILSQHTSQSNSIRSKQALDEHFGTGNYHAIRLASVSAITAILQNARVGLAAKKSSTIHALLNHIYLNLNPELSLEFLRCLSDSEAMEILTSFKGVGAKTASCVMLFCLGRNFFPVDTHVFRITKALGWLPPSATRESAFKHLDQAVPDQLKYALHILLFQHAQKCLVCKHIASKPPQPILTSIGDAKPIITKRRPIKQSVGPIINCPLTELFTKVQVAAAQRKC</sequence>
<dbReference type="InterPro" id="IPR011257">
    <property type="entry name" value="DNA_glycosylase"/>
</dbReference>
<evidence type="ECO:0000313" key="3">
    <source>
        <dbReference type="EMBL" id="WAQ84127.1"/>
    </source>
</evidence>
<dbReference type="CDD" id="cd00056">
    <property type="entry name" value="ENDO3c"/>
    <property type="match status" value="1"/>
</dbReference>
<feature type="domain" description="HhH-GPD" evidence="2">
    <location>
        <begin position="132"/>
        <end position="294"/>
    </location>
</feature>
<dbReference type="PANTHER" id="PTHR47203:SF1">
    <property type="entry name" value="HYPOTHETICAL BASE EXCISION DNA REPAIR PROTEIN (EUROFUNG)"/>
    <property type="match status" value="1"/>
</dbReference>
<proteinExistence type="predicted"/>
<keyword evidence="4" id="KW-1185">Reference proteome</keyword>
<dbReference type="Pfam" id="PF00730">
    <property type="entry name" value="HhH-GPD"/>
    <property type="match status" value="1"/>
</dbReference>
<evidence type="ECO:0000259" key="2">
    <source>
        <dbReference type="SMART" id="SM00478"/>
    </source>
</evidence>
<feature type="region of interest" description="Disordered" evidence="1">
    <location>
        <begin position="92"/>
        <end position="111"/>
    </location>
</feature>
<dbReference type="Gene3D" id="1.10.340.30">
    <property type="entry name" value="Hypothetical protein, domain 2"/>
    <property type="match status" value="1"/>
</dbReference>